<dbReference type="NCBIfam" id="NF003316">
    <property type="entry name" value="PRK04325.1"/>
    <property type="match status" value="1"/>
</dbReference>
<dbReference type="PANTHER" id="PTHR36508">
    <property type="entry name" value="PROTEIN SLYX"/>
    <property type="match status" value="1"/>
</dbReference>
<accession>A0ABY6DNF0</accession>
<reference evidence="3" key="1">
    <citation type="submission" date="2022-10" db="EMBL/GenBank/DDBJ databases">
        <title>Chitiniphilus purpureus sp. nov., a novel chitin-degrading bacterium isolated from crawfish pond sediment.</title>
        <authorList>
            <person name="Li K."/>
        </authorList>
    </citation>
    <scope>NUCLEOTIDE SEQUENCE</scope>
    <source>
        <strain evidence="3">CD1</strain>
    </source>
</reference>
<dbReference type="InterPro" id="IPR007236">
    <property type="entry name" value="SlyX"/>
</dbReference>
<protein>
    <recommendedName>
        <fullName evidence="1">Protein SlyX homolog</fullName>
    </recommendedName>
</protein>
<dbReference type="EMBL" id="CP106753">
    <property type="protein sequence ID" value="UXY15897.1"/>
    <property type="molecule type" value="Genomic_DNA"/>
</dbReference>
<feature type="coiled-coil region" evidence="2">
    <location>
        <begin position="19"/>
        <end position="46"/>
    </location>
</feature>
<dbReference type="PANTHER" id="PTHR36508:SF1">
    <property type="entry name" value="PROTEIN SLYX"/>
    <property type="match status" value="1"/>
</dbReference>
<sequence length="66" mass="7775">MEQRLTDLEIRLAFQDDLLDTLNRTVAQQQQQLDLLQAQLRELYRQLQSFEPAAPRAPAEEIPPHY</sequence>
<dbReference type="Proteomes" id="UP001061302">
    <property type="component" value="Chromosome"/>
</dbReference>
<evidence type="ECO:0000256" key="1">
    <source>
        <dbReference type="HAMAP-Rule" id="MF_00715"/>
    </source>
</evidence>
<dbReference type="Pfam" id="PF04102">
    <property type="entry name" value="SlyX"/>
    <property type="match status" value="1"/>
</dbReference>
<organism evidence="3 4">
    <name type="scientific">Chitiniphilus purpureus</name>
    <dbReference type="NCBI Taxonomy" id="2981137"/>
    <lineage>
        <taxon>Bacteria</taxon>
        <taxon>Pseudomonadati</taxon>
        <taxon>Pseudomonadota</taxon>
        <taxon>Betaproteobacteria</taxon>
        <taxon>Neisseriales</taxon>
        <taxon>Chitinibacteraceae</taxon>
        <taxon>Chitiniphilus</taxon>
    </lineage>
</organism>
<dbReference type="RefSeq" id="WP_263125334.1">
    <property type="nucleotide sequence ID" value="NZ_CP106753.1"/>
</dbReference>
<keyword evidence="2" id="KW-0175">Coiled coil</keyword>
<name>A0ABY6DNF0_9NEIS</name>
<dbReference type="Gene3D" id="1.20.5.300">
    <property type="match status" value="1"/>
</dbReference>
<evidence type="ECO:0000313" key="3">
    <source>
        <dbReference type="EMBL" id="UXY15897.1"/>
    </source>
</evidence>
<evidence type="ECO:0000256" key="2">
    <source>
        <dbReference type="SAM" id="Coils"/>
    </source>
</evidence>
<evidence type="ECO:0000313" key="4">
    <source>
        <dbReference type="Proteomes" id="UP001061302"/>
    </source>
</evidence>
<keyword evidence="4" id="KW-1185">Reference proteome</keyword>
<gene>
    <name evidence="1" type="primary">slyX</name>
    <name evidence="3" type="ORF">N8I74_02450</name>
</gene>
<dbReference type="HAMAP" id="MF_00715">
    <property type="entry name" value="SlyX"/>
    <property type="match status" value="1"/>
</dbReference>
<comment type="similarity">
    <text evidence="1">Belongs to the SlyX family.</text>
</comment>
<proteinExistence type="inferred from homology"/>